<dbReference type="EMBL" id="JAXCGZ010019130">
    <property type="protein sequence ID" value="KAK7066568.1"/>
    <property type="molecule type" value="Genomic_DNA"/>
</dbReference>
<reference evidence="3 4" key="1">
    <citation type="submission" date="2023-11" db="EMBL/GenBank/DDBJ databases">
        <title>Halocaridina rubra genome assembly.</title>
        <authorList>
            <person name="Smith C."/>
        </authorList>
    </citation>
    <scope>NUCLEOTIDE SEQUENCE [LARGE SCALE GENOMIC DNA]</scope>
    <source>
        <strain evidence="3">EP-1</strain>
        <tissue evidence="3">Whole</tissue>
    </source>
</reference>
<evidence type="ECO:0000256" key="1">
    <source>
        <dbReference type="SAM" id="MobiDB-lite"/>
    </source>
</evidence>
<dbReference type="AlphaFoldDB" id="A0AAN8WP37"/>
<keyword evidence="2" id="KW-0812">Transmembrane</keyword>
<evidence type="ECO:0000313" key="4">
    <source>
        <dbReference type="Proteomes" id="UP001381693"/>
    </source>
</evidence>
<feature type="compositionally biased region" description="Polar residues" evidence="1">
    <location>
        <begin position="261"/>
        <end position="282"/>
    </location>
</feature>
<evidence type="ECO:0000256" key="2">
    <source>
        <dbReference type="SAM" id="Phobius"/>
    </source>
</evidence>
<protein>
    <submittedName>
        <fullName evidence="3">Uncharacterized protein</fullName>
    </submittedName>
</protein>
<feature type="transmembrane region" description="Helical" evidence="2">
    <location>
        <begin position="204"/>
        <end position="229"/>
    </location>
</feature>
<proteinExistence type="predicted"/>
<accession>A0AAN8WP37</accession>
<keyword evidence="2" id="KW-0472">Membrane</keyword>
<feature type="region of interest" description="Disordered" evidence="1">
    <location>
        <begin position="254"/>
        <end position="290"/>
    </location>
</feature>
<dbReference type="Proteomes" id="UP001381693">
    <property type="component" value="Unassembled WGS sequence"/>
</dbReference>
<organism evidence="3 4">
    <name type="scientific">Halocaridina rubra</name>
    <name type="common">Hawaiian red shrimp</name>
    <dbReference type="NCBI Taxonomy" id="373956"/>
    <lineage>
        <taxon>Eukaryota</taxon>
        <taxon>Metazoa</taxon>
        <taxon>Ecdysozoa</taxon>
        <taxon>Arthropoda</taxon>
        <taxon>Crustacea</taxon>
        <taxon>Multicrustacea</taxon>
        <taxon>Malacostraca</taxon>
        <taxon>Eumalacostraca</taxon>
        <taxon>Eucarida</taxon>
        <taxon>Decapoda</taxon>
        <taxon>Pleocyemata</taxon>
        <taxon>Caridea</taxon>
        <taxon>Atyoidea</taxon>
        <taxon>Atyidae</taxon>
        <taxon>Halocaridina</taxon>
    </lineage>
</organism>
<keyword evidence="4" id="KW-1185">Reference proteome</keyword>
<gene>
    <name evidence="3" type="ORF">SK128_020232</name>
</gene>
<keyword evidence="2" id="KW-1133">Transmembrane helix</keyword>
<evidence type="ECO:0000313" key="3">
    <source>
        <dbReference type="EMBL" id="KAK7066568.1"/>
    </source>
</evidence>
<name>A0AAN8WP37_HALRR</name>
<comment type="caution">
    <text evidence="3">The sequence shown here is derived from an EMBL/GenBank/DDBJ whole genome shotgun (WGS) entry which is preliminary data.</text>
</comment>
<sequence>MSIFIFVSPVVSSSDNGNECFSGLLHSANESSPPYSLTNSLIIKLLPEEQVKVLQLRLLLMNKEQQQLYRLGFDAEMGVHWGDVSVTMRDEKSMSNILKISWPPVLLPQVWTTLHIRLSNLHLLHFSAFPVKQNLLPRLSRSHSVTLTPLAVSTRLVRSGVSLLRLELLTDTSVKYNVNCGKEYLATSFAAEFGIASSVPYWRAWTWILLGIVILLIIINAIFFIKLLFKNKEWLSSFFVTTKTSTSSYASFKKSGEDKSLPQTMDKLQSPSISTGVVSSRAPSPGQYVDENTFDYVNQAFTSD</sequence>